<dbReference type="RefSeq" id="WP_345421441.1">
    <property type="nucleotide sequence ID" value="NZ_BAABHO010000048.1"/>
</dbReference>
<gene>
    <name evidence="1" type="ORF">GCM10023200_47560</name>
</gene>
<evidence type="ECO:0000313" key="2">
    <source>
        <dbReference type="Proteomes" id="UP001500928"/>
    </source>
</evidence>
<keyword evidence="2" id="KW-1185">Reference proteome</keyword>
<reference evidence="2" key="1">
    <citation type="journal article" date="2019" name="Int. J. Syst. Evol. Microbiol.">
        <title>The Global Catalogue of Microorganisms (GCM) 10K type strain sequencing project: providing services to taxonomists for standard genome sequencing and annotation.</title>
        <authorList>
            <consortium name="The Broad Institute Genomics Platform"/>
            <consortium name="The Broad Institute Genome Sequencing Center for Infectious Disease"/>
            <person name="Wu L."/>
            <person name="Ma J."/>
        </authorList>
    </citation>
    <scope>NUCLEOTIDE SEQUENCE [LARGE SCALE GENOMIC DNA]</scope>
    <source>
        <strain evidence="2">JCM 17979</strain>
    </source>
</reference>
<dbReference type="Proteomes" id="UP001500928">
    <property type="component" value="Unassembled WGS sequence"/>
</dbReference>
<accession>A0ABP9C3Z8</accession>
<sequence length="106" mass="11675">MGLDWDAVRERYAGGARLTSLTGSAPVLVEEIDDHRICLSQRLWRDCVGRGELEAALDLLDRGEIATEPVAFAEGLRRRRAHVDTGCTRGPNLTAIVLRDLGYLAD</sequence>
<protein>
    <submittedName>
        <fullName evidence="1">Uncharacterized protein</fullName>
    </submittedName>
</protein>
<organism evidence="1 2">
    <name type="scientific">Actinomycetospora chlora</name>
    <dbReference type="NCBI Taxonomy" id="663608"/>
    <lineage>
        <taxon>Bacteria</taxon>
        <taxon>Bacillati</taxon>
        <taxon>Actinomycetota</taxon>
        <taxon>Actinomycetes</taxon>
        <taxon>Pseudonocardiales</taxon>
        <taxon>Pseudonocardiaceae</taxon>
        <taxon>Actinomycetospora</taxon>
    </lineage>
</organism>
<dbReference type="EMBL" id="BAABHO010000048">
    <property type="protein sequence ID" value="GAA4804674.1"/>
    <property type="molecule type" value="Genomic_DNA"/>
</dbReference>
<proteinExistence type="predicted"/>
<comment type="caution">
    <text evidence="1">The sequence shown here is derived from an EMBL/GenBank/DDBJ whole genome shotgun (WGS) entry which is preliminary data.</text>
</comment>
<name>A0ABP9C3Z8_9PSEU</name>
<evidence type="ECO:0000313" key="1">
    <source>
        <dbReference type="EMBL" id="GAA4804674.1"/>
    </source>
</evidence>